<dbReference type="SMART" id="SM00710">
    <property type="entry name" value="PbH1"/>
    <property type="match status" value="6"/>
</dbReference>
<dbReference type="AlphaFoldDB" id="A0A7X9RZU9"/>
<evidence type="ECO:0000313" key="6">
    <source>
        <dbReference type="Proteomes" id="UP000576082"/>
    </source>
</evidence>
<feature type="domain" description="Secretion system C-terminal sorting" evidence="4">
    <location>
        <begin position="855"/>
        <end position="927"/>
    </location>
</feature>
<dbReference type="InterPro" id="IPR012334">
    <property type="entry name" value="Pectin_lyas_fold"/>
</dbReference>
<dbReference type="CDD" id="cd23342">
    <property type="entry name" value="beta-trefoil_FSCN_ZgPorA-like"/>
    <property type="match status" value="1"/>
</dbReference>
<dbReference type="Gene3D" id="2.80.10.50">
    <property type="match status" value="1"/>
</dbReference>
<dbReference type="InterPro" id="IPR039448">
    <property type="entry name" value="Beta_helix"/>
</dbReference>
<dbReference type="InterPro" id="IPR011050">
    <property type="entry name" value="Pectin_lyase_fold/virulence"/>
</dbReference>
<feature type="chain" id="PRO_5030766581" evidence="1">
    <location>
        <begin position="21"/>
        <end position="929"/>
    </location>
</feature>
<dbReference type="RefSeq" id="WP_169659957.1">
    <property type="nucleotide sequence ID" value="NZ_JABANE010000112.1"/>
</dbReference>
<proteinExistence type="predicted"/>
<dbReference type="Pfam" id="PF07602">
    <property type="entry name" value="DUF1565"/>
    <property type="match status" value="1"/>
</dbReference>
<comment type="caution">
    <text evidence="5">The sequence shown here is derived from an EMBL/GenBank/DDBJ whole genome shotgun (WGS) entry which is preliminary data.</text>
</comment>
<dbReference type="Pfam" id="PF13229">
    <property type="entry name" value="Beta_helix"/>
    <property type="match status" value="2"/>
</dbReference>
<dbReference type="PANTHER" id="PTHR36453">
    <property type="entry name" value="SECRETED PROTEIN-RELATED"/>
    <property type="match status" value="1"/>
</dbReference>
<name>A0A7X9RZU9_9BACT</name>
<reference evidence="5 6" key="1">
    <citation type="submission" date="2020-04" db="EMBL/GenBank/DDBJ databases">
        <title>Flammeovirga sp. SR4, a novel species isolated from seawater.</title>
        <authorList>
            <person name="Wang X."/>
        </authorList>
    </citation>
    <scope>NUCLEOTIDE SEQUENCE [LARGE SCALE GENOMIC DNA]</scope>
    <source>
        <strain evidence="5 6">ATCC 23126</strain>
    </source>
</reference>
<keyword evidence="6" id="KW-1185">Reference proteome</keyword>
<evidence type="ECO:0000259" key="3">
    <source>
        <dbReference type="Pfam" id="PF13229"/>
    </source>
</evidence>
<dbReference type="InterPro" id="IPR006626">
    <property type="entry name" value="PbH1"/>
</dbReference>
<feature type="domain" description="DUF1565" evidence="2">
    <location>
        <begin position="28"/>
        <end position="67"/>
    </location>
</feature>
<evidence type="ECO:0000313" key="5">
    <source>
        <dbReference type="EMBL" id="NME71751.1"/>
    </source>
</evidence>
<gene>
    <name evidence="5" type="ORF">HHU12_27550</name>
</gene>
<dbReference type="InterPro" id="IPR008999">
    <property type="entry name" value="Actin-crosslinking"/>
</dbReference>
<dbReference type="Pfam" id="PF18962">
    <property type="entry name" value="Por_Secre_tail"/>
    <property type="match status" value="1"/>
</dbReference>
<dbReference type="Proteomes" id="UP000576082">
    <property type="component" value="Unassembled WGS sequence"/>
</dbReference>
<evidence type="ECO:0000259" key="2">
    <source>
        <dbReference type="Pfam" id="PF07602"/>
    </source>
</evidence>
<feature type="domain" description="Right handed beta helix" evidence="3">
    <location>
        <begin position="386"/>
        <end position="530"/>
    </location>
</feature>
<sequence>MNKRIFTLFLSILLSGFTFATEIHVSKNGKDTNTGTSSSPFLTIQKAATIATAGDVVVIHEGVYRETVTTSKSGSAGNPITFKAAEGDKVIVSAVEEIKNWTLTSDNIYKAKIKMPLGMERNALFYNENMMDIARWPNNVDNDPYTPDAEYITGGSGSHIEYSGIPAYDWSQGYVWYLGGHSGASWTRKIESYSTSSIEFTAVNIEKWPFGVHNPTVLRNGHRGIFYLFNSLDALDIEREYYYDAANEEVYFKAPNDENPSEGKCEYRAREYTFKLTKNYIVVDGIETFGGILLTTGNNNVIRNSTIRHGIPILDELDNTDAQIGSGAITVEGQNTLIEKNLIEYGTANGISMLASWKGSKNTTIKNNIVRNFNTIGIHAEPIRSNCSGTVIENNTVSGGGRSGIYVSGSNAVIAYNNVFDVMKMNADGGVFYTVGNADYKNSEIHHNWFHNSVAAPHAGYKVAGIYLDNHSKGYKVYNNVVYNVSWAGIQINWDNWDLDIYNNSIYKASDGMGRWENGYTLDDVVITNNYSDKAPWIGTDVQAENIIDENDPFVDATNLNFEPKEGSVLIDAGKEIPGYTDGFVGDAPDIGAYERGGDMWVAGADWIPMVDLPKKNSIKIISAPKSVDVGNSFKVKVEYESTAAHEIVASVLTSSGTKVTEVKKNVAAGKGVMTLDIDQDTDWEAGEGYRVEVVIRQVNDENYFEMDAFSFSVSADEIELVFFQNQGSFRYISTKNPAVLNCEAETVSDTELFQIIDNGDGTVSLKGSNNLYVSSENGLKELTCQSNTIGNMEKFIMEDFGDDIYAFKGNNNLYVRNNMLCTSDEATDWQKFKLNGKDEIISSNEVFEAMDVTIYPNPSEGVFKIKWGQVVQEPKAIIYNLIGQVVFEKTFSSTESISTINLKGEAKGVYLIQLITDAKITAKRIVLE</sequence>
<keyword evidence="1" id="KW-0732">Signal</keyword>
<dbReference type="Gene3D" id="2.160.20.10">
    <property type="entry name" value="Single-stranded right-handed beta-helix, Pectin lyase-like"/>
    <property type="match status" value="2"/>
</dbReference>
<dbReference type="SUPFAM" id="SSF51126">
    <property type="entry name" value="Pectin lyase-like"/>
    <property type="match status" value="1"/>
</dbReference>
<dbReference type="EMBL" id="JABANE010000112">
    <property type="protein sequence ID" value="NME71751.1"/>
    <property type="molecule type" value="Genomic_DNA"/>
</dbReference>
<dbReference type="NCBIfam" id="TIGR04183">
    <property type="entry name" value="Por_Secre_tail"/>
    <property type="match status" value="1"/>
</dbReference>
<accession>A0A7X9RZU9</accession>
<feature type="domain" description="Right handed beta helix" evidence="3">
    <location>
        <begin position="289"/>
        <end position="380"/>
    </location>
</feature>
<dbReference type="SUPFAM" id="SSF50405">
    <property type="entry name" value="Actin-crosslinking proteins"/>
    <property type="match status" value="1"/>
</dbReference>
<organism evidence="5 6">
    <name type="scientific">Flammeovirga aprica JL-4</name>
    <dbReference type="NCBI Taxonomy" id="694437"/>
    <lineage>
        <taxon>Bacteria</taxon>
        <taxon>Pseudomonadati</taxon>
        <taxon>Bacteroidota</taxon>
        <taxon>Cytophagia</taxon>
        <taxon>Cytophagales</taxon>
        <taxon>Flammeovirgaceae</taxon>
        <taxon>Flammeovirga</taxon>
    </lineage>
</organism>
<dbReference type="InterPro" id="IPR011459">
    <property type="entry name" value="DUF1565"/>
</dbReference>
<evidence type="ECO:0000256" key="1">
    <source>
        <dbReference type="SAM" id="SignalP"/>
    </source>
</evidence>
<protein>
    <submittedName>
        <fullName evidence="5">T9SS type A sorting domain-containing protein</fullName>
    </submittedName>
</protein>
<evidence type="ECO:0000259" key="4">
    <source>
        <dbReference type="Pfam" id="PF18962"/>
    </source>
</evidence>
<feature type="signal peptide" evidence="1">
    <location>
        <begin position="1"/>
        <end position="20"/>
    </location>
</feature>
<dbReference type="PANTHER" id="PTHR36453:SF1">
    <property type="entry name" value="RIGHT HANDED BETA HELIX DOMAIN-CONTAINING PROTEIN"/>
    <property type="match status" value="1"/>
</dbReference>
<dbReference type="InterPro" id="IPR026444">
    <property type="entry name" value="Secre_tail"/>
</dbReference>